<organism evidence="1">
    <name type="scientific">marine sediment metagenome</name>
    <dbReference type="NCBI Taxonomy" id="412755"/>
    <lineage>
        <taxon>unclassified sequences</taxon>
        <taxon>metagenomes</taxon>
        <taxon>ecological metagenomes</taxon>
    </lineage>
</organism>
<accession>X1D0Q9</accession>
<dbReference type="EMBL" id="BART01022879">
    <property type="protein sequence ID" value="GAH01845.1"/>
    <property type="molecule type" value="Genomic_DNA"/>
</dbReference>
<evidence type="ECO:0000313" key="1">
    <source>
        <dbReference type="EMBL" id="GAH01845.1"/>
    </source>
</evidence>
<reference evidence="1" key="1">
    <citation type="journal article" date="2014" name="Front. Microbiol.">
        <title>High frequency of phylogenetically diverse reductive dehalogenase-homologous genes in deep subseafloor sedimentary metagenomes.</title>
        <authorList>
            <person name="Kawai M."/>
            <person name="Futagami T."/>
            <person name="Toyoda A."/>
            <person name="Takaki Y."/>
            <person name="Nishi S."/>
            <person name="Hori S."/>
            <person name="Arai W."/>
            <person name="Tsubouchi T."/>
            <person name="Morono Y."/>
            <person name="Uchiyama I."/>
            <person name="Ito T."/>
            <person name="Fujiyama A."/>
            <person name="Inagaki F."/>
            <person name="Takami H."/>
        </authorList>
    </citation>
    <scope>NUCLEOTIDE SEQUENCE</scope>
    <source>
        <strain evidence="1">Expedition CK06-06</strain>
    </source>
</reference>
<proteinExistence type="predicted"/>
<dbReference type="AlphaFoldDB" id="X1D0Q9"/>
<sequence>MIVILSYFHTRIDTSVFYSFPEKNFLGKEISDRLRDVMALQDEEEFFTHSFENLKILSFYFQIPSEWARGKKEKVMISIISREIEEIREHISPEIEESISLLCKRFSERMQSNENIYTGFYTYELSKHD</sequence>
<gene>
    <name evidence="1" type="ORF">S01H4_41780</name>
</gene>
<name>X1D0Q9_9ZZZZ</name>
<protein>
    <submittedName>
        <fullName evidence="1">Uncharacterized protein</fullName>
    </submittedName>
</protein>
<comment type="caution">
    <text evidence="1">The sequence shown here is derived from an EMBL/GenBank/DDBJ whole genome shotgun (WGS) entry which is preliminary data.</text>
</comment>
<feature type="non-terminal residue" evidence="1">
    <location>
        <position position="129"/>
    </location>
</feature>